<dbReference type="OrthoDB" id="4897600at2759"/>
<dbReference type="Proteomes" id="UP000054481">
    <property type="component" value="Unassembled WGS sequence"/>
</dbReference>
<feature type="region of interest" description="Disordered" evidence="1">
    <location>
        <begin position="265"/>
        <end position="310"/>
    </location>
</feature>
<dbReference type="EMBL" id="KQ030706">
    <property type="protein sequence ID" value="KJZ69533.1"/>
    <property type="molecule type" value="Genomic_DNA"/>
</dbReference>
<feature type="region of interest" description="Disordered" evidence="1">
    <location>
        <begin position="230"/>
        <end position="250"/>
    </location>
</feature>
<evidence type="ECO:0000313" key="3">
    <source>
        <dbReference type="Proteomes" id="UP000054481"/>
    </source>
</evidence>
<protein>
    <submittedName>
        <fullName evidence="2">Uncharacterized protein</fullName>
    </submittedName>
</protein>
<feature type="compositionally biased region" description="Basic and acidic residues" evidence="1">
    <location>
        <begin position="230"/>
        <end position="244"/>
    </location>
</feature>
<keyword evidence="3" id="KW-1185">Reference proteome</keyword>
<proteinExistence type="predicted"/>
<organism evidence="2 3">
    <name type="scientific">Hirsutella minnesotensis 3608</name>
    <dbReference type="NCBI Taxonomy" id="1043627"/>
    <lineage>
        <taxon>Eukaryota</taxon>
        <taxon>Fungi</taxon>
        <taxon>Dikarya</taxon>
        <taxon>Ascomycota</taxon>
        <taxon>Pezizomycotina</taxon>
        <taxon>Sordariomycetes</taxon>
        <taxon>Hypocreomycetidae</taxon>
        <taxon>Hypocreales</taxon>
        <taxon>Ophiocordycipitaceae</taxon>
        <taxon>Hirsutella</taxon>
    </lineage>
</organism>
<accession>A0A0F7ZRF7</accession>
<evidence type="ECO:0000256" key="1">
    <source>
        <dbReference type="SAM" id="MobiDB-lite"/>
    </source>
</evidence>
<sequence>MTKTGTSTQRTILREPQDWDKWVKGLKAHTDKTIHKLLFDEDNSPLEPPIRPPYTDFAADANEFAEQTPAQQRAYAAMFSQYESLRKEYLYETKLITAARTVITESISPAKLTSLHEDETLYQWIKKLEDSTAPSRGFMADRIRSQYTAHLRSISKQTVSSWLAKWEEIIEEADQYFLVEALTGQWLRDIALLIRPLSDGTATLFKKASKVLDEDAAAAQHRVYKELRPRSDVSIRRETPHDRNQPQGRWTFQSVARQIRELVEEQRPSQHLRPLKRGGVFQADGTRKKRKTSPSSDEEENEDQDRCPACKRTGHELKDCWLVFEDRRPSYSRKAPKRIADKIKRVIGESPGLQKKIEEIKAGRN</sequence>
<name>A0A0F7ZRF7_9HYPO</name>
<gene>
    <name evidence="2" type="ORF">HIM_11075</name>
</gene>
<evidence type="ECO:0000313" key="2">
    <source>
        <dbReference type="EMBL" id="KJZ69533.1"/>
    </source>
</evidence>
<reference evidence="2 3" key="1">
    <citation type="journal article" date="2014" name="Genome Biol. Evol.">
        <title>Comparative genomics and transcriptomics analyses reveal divergent lifestyle features of nematode endoparasitic fungus Hirsutella minnesotensis.</title>
        <authorList>
            <person name="Lai Y."/>
            <person name="Liu K."/>
            <person name="Zhang X."/>
            <person name="Zhang X."/>
            <person name="Li K."/>
            <person name="Wang N."/>
            <person name="Shu C."/>
            <person name="Wu Y."/>
            <person name="Wang C."/>
            <person name="Bushley K.E."/>
            <person name="Xiang M."/>
            <person name="Liu X."/>
        </authorList>
    </citation>
    <scope>NUCLEOTIDE SEQUENCE [LARGE SCALE GENOMIC DNA]</scope>
    <source>
        <strain evidence="2 3">3608</strain>
    </source>
</reference>
<dbReference type="AlphaFoldDB" id="A0A0F7ZRF7"/>